<evidence type="ECO:0000313" key="7">
    <source>
        <dbReference type="Proteomes" id="UP001348817"/>
    </source>
</evidence>
<evidence type="ECO:0000313" key="6">
    <source>
        <dbReference type="EMBL" id="BDD10600.1"/>
    </source>
</evidence>
<evidence type="ECO:0000259" key="5">
    <source>
        <dbReference type="Pfam" id="PF07495"/>
    </source>
</evidence>
<protein>
    <submittedName>
        <fullName evidence="6">Guanylate cyclase</fullName>
    </submittedName>
</protein>
<reference evidence="6 7" key="1">
    <citation type="submission" date="2021-12" db="EMBL/GenBank/DDBJ databases">
        <title>Genome sequencing of bacteria with rrn-lacking chromosome and rrn-plasmid.</title>
        <authorList>
            <person name="Anda M."/>
            <person name="Iwasaki W."/>
        </authorList>
    </citation>
    <scope>NUCLEOTIDE SEQUENCE [LARGE SCALE GENOMIC DNA]</scope>
    <source>
        <strain evidence="6 7">DSM 100852</strain>
    </source>
</reference>
<evidence type="ECO:0000256" key="1">
    <source>
        <dbReference type="ARBA" id="ARBA00022553"/>
    </source>
</evidence>
<keyword evidence="3" id="KW-0472">Membrane</keyword>
<dbReference type="Gene3D" id="3.60.40.10">
    <property type="entry name" value="PPM-type phosphatase domain"/>
    <property type="match status" value="1"/>
</dbReference>
<dbReference type="Gene3D" id="2.130.10.10">
    <property type="entry name" value="YVTN repeat-like/Quinoprotein amine dehydrogenase"/>
    <property type="match status" value="3"/>
</dbReference>
<gene>
    <name evidence="6" type="ORF">FUAX_30320</name>
</gene>
<dbReference type="PANTHER" id="PTHR43547:SF2">
    <property type="entry name" value="HYBRID SIGNAL TRANSDUCTION HISTIDINE KINASE C"/>
    <property type="match status" value="1"/>
</dbReference>
<evidence type="ECO:0000256" key="2">
    <source>
        <dbReference type="SAM" id="Coils"/>
    </source>
</evidence>
<dbReference type="InterPro" id="IPR001932">
    <property type="entry name" value="PPM-type_phosphatase-like_dom"/>
</dbReference>
<dbReference type="PANTHER" id="PTHR43547">
    <property type="entry name" value="TWO-COMPONENT HISTIDINE KINASE"/>
    <property type="match status" value="1"/>
</dbReference>
<dbReference type="Proteomes" id="UP001348817">
    <property type="component" value="Chromosome"/>
</dbReference>
<keyword evidence="7" id="KW-1185">Reference proteome</keyword>
<feature type="transmembrane region" description="Helical" evidence="3">
    <location>
        <begin position="757"/>
        <end position="779"/>
    </location>
</feature>
<dbReference type="InterPro" id="IPR015943">
    <property type="entry name" value="WD40/YVTN_repeat-like_dom_sf"/>
</dbReference>
<feature type="domain" description="Two component regulator three Y" evidence="5">
    <location>
        <begin position="691"/>
        <end position="740"/>
    </location>
</feature>
<dbReference type="AlphaFoldDB" id="A0AAU9DHM9"/>
<dbReference type="Gene3D" id="2.60.40.10">
    <property type="entry name" value="Immunoglobulins"/>
    <property type="match status" value="1"/>
</dbReference>
<keyword evidence="3" id="KW-1133">Transmembrane helix</keyword>
<dbReference type="InterPro" id="IPR011110">
    <property type="entry name" value="Reg_prop"/>
</dbReference>
<dbReference type="Pfam" id="PF07228">
    <property type="entry name" value="SpoIIE"/>
    <property type="match status" value="1"/>
</dbReference>
<evidence type="ECO:0000259" key="4">
    <source>
        <dbReference type="Pfam" id="PF07228"/>
    </source>
</evidence>
<dbReference type="InterPro" id="IPR011123">
    <property type="entry name" value="Y_Y_Y"/>
</dbReference>
<keyword evidence="3" id="KW-0812">Transmembrane</keyword>
<name>A0AAU9DHM9_9BACT</name>
<evidence type="ECO:0000256" key="3">
    <source>
        <dbReference type="SAM" id="Phobius"/>
    </source>
</evidence>
<dbReference type="RefSeq" id="WP_338392144.1">
    <property type="nucleotide sequence ID" value="NZ_AP025314.1"/>
</dbReference>
<dbReference type="GO" id="GO:0000155">
    <property type="term" value="F:phosphorelay sensor kinase activity"/>
    <property type="evidence" value="ECO:0007669"/>
    <property type="project" value="TreeGrafter"/>
</dbReference>
<dbReference type="Pfam" id="PF07495">
    <property type="entry name" value="Y_Y_Y"/>
    <property type="match status" value="1"/>
</dbReference>
<dbReference type="InterPro" id="IPR013783">
    <property type="entry name" value="Ig-like_fold"/>
</dbReference>
<dbReference type="EMBL" id="AP025314">
    <property type="protein sequence ID" value="BDD10600.1"/>
    <property type="molecule type" value="Genomic_DNA"/>
</dbReference>
<proteinExistence type="predicted"/>
<keyword evidence="2" id="KW-0175">Coiled coil</keyword>
<feature type="coiled-coil region" evidence="2">
    <location>
        <begin position="801"/>
        <end position="831"/>
    </location>
</feature>
<sequence>MGVFAIGLPKSRRAYFLFFALITLLSSGRKLIARSNSFHSQWPFANLQIQHFSQDDGLPTAGALSIHQSKSGYIWITTFSGLIRFDGIKMEVFNKKKLPWLNNNVFTEIFETKDGTLYFGGYNGLLIRKEGEWKLLSKESGLPGNVVSAIAQGRDGTIWLGTNNGLCFVSPNDSIVSLSTHRILSQAKIYDIAAQGSTMWVTTKKFGVFEINKNGTRRHFAKEALHKEFRHILSYPEEGRIRLSTDSGHRDLFPEGRFEDIGKADGLPGNRSKSFYHDSKGRLWVGTDTGLCIATENGYSTPLKLKGISHYQVVDITEDREGNIWVATYRNGFFYLKESQFYFLGKDHGLSGEVVYCIVPLNKSSKLIGTNNGVDILKGNQLRPFLAKDALPSGVVRDILIDSKRNIWVCTESGLARFSEDGKPLPILSENKTTCSYVRLAIEDSDGKIWLGTREGINVYDGKQFRLISKKDGLKSDYILGMMEDSKGQIWVSTQSGLSIIKDGKVTKTLTKKDGLAGDVCFRPYEDTDSIIWVGANGGLSRIDGDSIMHFSSQDGLASDEAFQIIEDNGRHFWVICNEGAYQICRDSIDALVEGRDSRIESLLLDRNLGLHGGTPNSKSYKDKKGYIWLCTQKGIAKLSLKSMSQRGIAPKVIISDLTLDDTQLSPEKDDFVKIKPYGNRLEISFTGIHFEAPQHLRFQYKLEGFDPKWQTAKSLRKAVYTHLPPGEYTFKVKAICYKGIESRGTAKIKVVKEPRFYQSLIIQLLFGLSIILLALLIYRWRLSVLRNRNAMLKTLIFEKTRELRKKSEKLEEQTADLTKMSSTLKKQNEDITAGIYYAQTIQSAILPPTEKIMERLPEFFVYFNPRDIVSGDFYWFHTTPNKTFIVAADCTGHGVPGAFMSLIGSMALDNAVIKNELSDAASILTTVDGYVRQALKQEQTRNHDGMDIAMCILDHENKKLNYAGAKRPLVYVDQDDNSQPQLHTIKGCRDSIGGSFDTSPLNFKNHYVELHKKTSFYIFSDGYQDQFGGVFGKKFMSKQFTQSLLDIQHFSMKEQKSLLHKKISDWQGKTPQVDDMLIVGFQLDPDEIQLPEVKHIGEGIPMYQ</sequence>
<dbReference type="Pfam" id="PF07494">
    <property type="entry name" value="Reg_prop"/>
    <property type="match status" value="4"/>
</dbReference>
<organism evidence="6 7">
    <name type="scientific">Fulvitalea axinellae</name>
    <dbReference type="NCBI Taxonomy" id="1182444"/>
    <lineage>
        <taxon>Bacteria</taxon>
        <taxon>Pseudomonadati</taxon>
        <taxon>Bacteroidota</taxon>
        <taxon>Cytophagia</taxon>
        <taxon>Cytophagales</taxon>
        <taxon>Persicobacteraceae</taxon>
        <taxon>Fulvitalea</taxon>
    </lineage>
</organism>
<feature type="domain" description="PPM-type phosphatase" evidence="4">
    <location>
        <begin position="882"/>
        <end position="1082"/>
    </location>
</feature>
<dbReference type="SUPFAM" id="SSF63829">
    <property type="entry name" value="Calcium-dependent phosphotriesterase"/>
    <property type="match status" value="2"/>
</dbReference>
<dbReference type="InterPro" id="IPR036457">
    <property type="entry name" value="PPM-type-like_dom_sf"/>
</dbReference>
<accession>A0AAU9DHM9</accession>
<keyword evidence="1" id="KW-0597">Phosphoprotein</keyword>
<dbReference type="KEGG" id="fax:FUAX_30320"/>